<organism evidence="2 3">
    <name type="scientific">Kutzneria viridogrisea</name>
    <dbReference type="NCBI Taxonomy" id="47990"/>
    <lineage>
        <taxon>Bacteria</taxon>
        <taxon>Bacillati</taxon>
        <taxon>Actinomycetota</taxon>
        <taxon>Actinomycetes</taxon>
        <taxon>Pseudonocardiales</taxon>
        <taxon>Pseudonocardiaceae</taxon>
        <taxon>Kutzneria</taxon>
    </lineage>
</organism>
<name>A0ABR6BR41_9PSEU</name>
<keyword evidence="1" id="KW-0732">Signal</keyword>
<comment type="caution">
    <text evidence="2">The sequence shown here is derived from an EMBL/GenBank/DDBJ whole genome shotgun (WGS) entry which is preliminary data.</text>
</comment>
<keyword evidence="3" id="KW-1185">Reference proteome</keyword>
<dbReference type="InterPro" id="IPR050490">
    <property type="entry name" value="Bact_solute-bd_prot1"/>
</dbReference>
<dbReference type="PROSITE" id="PS51257">
    <property type="entry name" value="PROKAR_LIPOPROTEIN"/>
    <property type="match status" value="1"/>
</dbReference>
<dbReference type="PANTHER" id="PTHR43649:SF14">
    <property type="entry name" value="BLR3389 PROTEIN"/>
    <property type="match status" value="1"/>
</dbReference>
<dbReference type="Gene3D" id="3.40.190.10">
    <property type="entry name" value="Periplasmic binding protein-like II"/>
    <property type="match status" value="2"/>
</dbReference>
<feature type="chain" id="PRO_5046343481" evidence="1">
    <location>
        <begin position="27"/>
        <end position="449"/>
    </location>
</feature>
<accession>A0ABR6BR41</accession>
<feature type="signal peptide" evidence="1">
    <location>
        <begin position="1"/>
        <end position="26"/>
    </location>
</feature>
<dbReference type="EMBL" id="JACJID010000005">
    <property type="protein sequence ID" value="MBA8929381.1"/>
    <property type="molecule type" value="Genomic_DNA"/>
</dbReference>
<evidence type="ECO:0000313" key="2">
    <source>
        <dbReference type="EMBL" id="MBA8929381.1"/>
    </source>
</evidence>
<dbReference type="Proteomes" id="UP000517916">
    <property type="component" value="Unassembled WGS sequence"/>
</dbReference>
<dbReference type="SUPFAM" id="SSF53850">
    <property type="entry name" value="Periplasmic binding protein-like II"/>
    <property type="match status" value="1"/>
</dbReference>
<dbReference type="Pfam" id="PF01547">
    <property type="entry name" value="SBP_bac_1"/>
    <property type="match status" value="1"/>
</dbReference>
<dbReference type="InterPro" id="IPR006059">
    <property type="entry name" value="SBP"/>
</dbReference>
<keyword evidence="2" id="KW-0813">Transport</keyword>
<reference evidence="2 3" key="1">
    <citation type="submission" date="2020-08" db="EMBL/GenBank/DDBJ databases">
        <title>Genomic Encyclopedia of Archaeal and Bacterial Type Strains, Phase II (KMG-II): from individual species to whole genera.</title>
        <authorList>
            <person name="Goeker M."/>
        </authorList>
    </citation>
    <scope>NUCLEOTIDE SEQUENCE [LARGE SCALE GENOMIC DNA]</scope>
    <source>
        <strain evidence="2 3">DSM 43850</strain>
    </source>
</reference>
<proteinExistence type="predicted"/>
<gene>
    <name evidence="2" type="ORF">BC739_006599</name>
</gene>
<protein>
    <submittedName>
        <fullName evidence="2">Multiple sugar transport system substrate-binding protein</fullName>
    </submittedName>
</protein>
<sequence length="449" mass="49193">MLLRTVTTGLTVVALGLTAAACGAPATDSKTIRVVYRNYSDFPQMDDFMKVVKKEFEAANPGLTAQLNPITSLDSDYLAKVQLMQRSPSTAPDVLFEDSYNVNADAAAGYLLPLDDQLKNWPDWNEQFIDATKQAGRATDGKTYAVPMGTDTRGIWFNKTVFAKAGLPTDWHPTSWDEVLAAARKIKQSQPDVEPMYMPLGKPSTEAVSMQTLEMLLYGTDTKDLYSESDKKWVAPSKGMNDALHFVSTAMTEHLAQTAAEAEDTQFAATQMTTRMSKDKIGFMIDGGWYARYWAPGGVSPWPEWTKTMGTTAFPTQHGQAPGKVTLSGGWTLAVGGSTGNAEAAFKFLTVALNKKNSTDIDVNCSWLPVRKDVRADPRLAEKDPTVPFWSDLVSITRYRPTLPEYPQVSNAMQVAADSVVNGGDPDQATRKWVEDVQKVVGADKTRNG</sequence>
<keyword evidence="2" id="KW-0762">Sugar transport</keyword>
<dbReference type="PANTHER" id="PTHR43649">
    <property type="entry name" value="ARABINOSE-BINDING PROTEIN-RELATED"/>
    <property type="match status" value="1"/>
</dbReference>
<evidence type="ECO:0000256" key="1">
    <source>
        <dbReference type="SAM" id="SignalP"/>
    </source>
</evidence>
<evidence type="ECO:0000313" key="3">
    <source>
        <dbReference type="Proteomes" id="UP000517916"/>
    </source>
</evidence>
<dbReference type="RefSeq" id="WP_025361837.1">
    <property type="nucleotide sequence ID" value="NZ_BAAABQ010000093.1"/>
</dbReference>